<reference evidence="7 8" key="1">
    <citation type="submission" date="2020-07" db="EMBL/GenBank/DDBJ databases">
        <title>Sequencing the genomes of 1000 actinobacteria strains.</title>
        <authorList>
            <person name="Klenk H.-P."/>
        </authorList>
    </citation>
    <scope>NUCLEOTIDE SEQUENCE [LARGE SCALE GENOMIC DNA]</scope>
    <source>
        <strain evidence="7 8">DSM 19970</strain>
    </source>
</reference>
<keyword evidence="5 6" id="KW-0472">Membrane</keyword>
<comment type="subcellular location">
    <subcellularLocation>
        <location evidence="1">Cell membrane</location>
        <topology evidence="1">Multi-pass membrane protein</topology>
    </subcellularLocation>
</comment>
<dbReference type="EMBL" id="JACBZO010000001">
    <property type="protein sequence ID" value="NYI40229.1"/>
    <property type="molecule type" value="Genomic_DNA"/>
</dbReference>
<feature type="transmembrane region" description="Helical" evidence="6">
    <location>
        <begin position="179"/>
        <end position="196"/>
    </location>
</feature>
<evidence type="ECO:0000256" key="1">
    <source>
        <dbReference type="ARBA" id="ARBA00004651"/>
    </source>
</evidence>
<keyword evidence="8" id="KW-1185">Reference proteome</keyword>
<sequence length="330" mass="34036">MSPQAISVSGLKASMSERRWFRPGSWRSVAILIPFLVLFVVLSVGSPWFFNTTNLLNILSQQSATLIIAAAGTLVLISGGIDLSVGATYALAGVVSAQVALAHGVVVAVIVSLVVGLFVGLTNGVISTLFRINPLIATLAMSFIVSGIGSSISGGNLIVLTNEPSFAAIAQTEILGVRTSIWIALVVVFVLGLLLARTTNGRYLYAAGGNAEASRLAGIRVNWVRMLAFTLSGGAAALGGIIDTSRVLSAQSSSGTSLTFTVLAGIVVGGTSILGGEGAIWRTVTGVLFIALVGNGFDLLGINVLYQQIALGVILLVAVGIDAWSRVLRR</sequence>
<dbReference type="GO" id="GO:0005886">
    <property type="term" value="C:plasma membrane"/>
    <property type="evidence" value="ECO:0007669"/>
    <property type="project" value="UniProtKB-SubCell"/>
</dbReference>
<evidence type="ECO:0000313" key="7">
    <source>
        <dbReference type="EMBL" id="NYI40229.1"/>
    </source>
</evidence>
<evidence type="ECO:0000313" key="8">
    <source>
        <dbReference type="Proteomes" id="UP000547973"/>
    </source>
</evidence>
<evidence type="ECO:0000256" key="2">
    <source>
        <dbReference type="ARBA" id="ARBA00022475"/>
    </source>
</evidence>
<evidence type="ECO:0000256" key="6">
    <source>
        <dbReference type="SAM" id="Phobius"/>
    </source>
</evidence>
<evidence type="ECO:0000256" key="3">
    <source>
        <dbReference type="ARBA" id="ARBA00022692"/>
    </source>
</evidence>
<organism evidence="7 8">
    <name type="scientific">Demequina lutea</name>
    <dbReference type="NCBI Taxonomy" id="431489"/>
    <lineage>
        <taxon>Bacteria</taxon>
        <taxon>Bacillati</taxon>
        <taxon>Actinomycetota</taxon>
        <taxon>Actinomycetes</taxon>
        <taxon>Micrococcales</taxon>
        <taxon>Demequinaceae</taxon>
        <taxon>Demequina</taxon>
    </lineage>
</organism>
<keyword evidence="3 6" id="KW-0812">Transmembrane</keyword>
<accession>A0A7Z0CGY0</accession>
<feature type="transmembrane region" description="Helical" evidence="6">
    <location>
        <begin position="135"/>
        <end position="159"/>
    </location>
</feature>
<evidence type="ECO:0000256" key="4">
    <source>
        <dbReference type="ARBA" id="ARBA00022989"/>
    </source>
</evidence>
<evidence type="ECO:0000256" key="5">
    <source>
        <dbReference type="ARBA" id="ARBA00023136"/>
    </source>
</evidence>
<dbReference type="OrthoDB" id="3468954at2"/>
<proteinExistence type="predicted"/>
<dbReference type="PANTHER" id="PTHR32196">
    <property type="entry name" value="ABC TRANSPORTER PERMEASE PROTEIN YPHD-RELATED-RELATED"/>
    <property type="match status" value="1"/>
</dbReference>
<dbReference type="Pfam" id="PF02653">
    <property type="entry name" value="BPD_transp_2"/>
    <property type="match status" value="1"/>
</dbReference>
<dbReference type="AlphaFoldDB" id="A0A7Z0CGY0"/>
<dbReference type="CDD" id="cd06579">
    <property type="entry name" value="TM_PBP1_transp_AraH_like"/>
    <property type="match status" value="1"/>
</dbReference>
<feature type="transmembrane region" description="Helical" evidence="6">
    <location>
        <begin position="29"/>
        <end position="51"/>
    </location>
</feature>
<dbReference type="GO" id="GO:0022857">
    <property type="term" value="F:transmembrane transporter activity"/>
    <property type="evidence" value="ECO:0007669"/>
    <property type="project" value="InterPro"/>
</dbReference>
<feature type="transmembrane region" description="Helical" evidence="6">
    <location>
        <begin position="279"/>
        <end position="297"/>
    </location>
</feature>
<feature type="transmembrane region" description="Helical" evidence="6">
    <location>
        <begin position="63"/>
        <end position="81"/>
    </location>
</feature>
<gene>
    <name evidence="7" type="ORF">BKA03_000348</name>
</gene>
<comment type="caution">
    <text evidence="7">The sequence shown here is derived from an EMBL/GenBank/DDBJ whole genome shotgun (WGS) entry which is preliminary data.</text>
</comment>
<dbReference type="RefSeq" id="WP_083971426.1">
    <property type="nucleotide sequence ID" value="NZ_BBRC01000004.1"/>
</dbReference>
<feature type="transmembrane region" description="Helical" evidence="6">
    <location>
        <begin position="309"/>
        <end position="328"/>
    </location>
</feature>
<feature type="transmembrane region" description="Helical" evidence="6">
    <location>
        <begin position="101"/>
        <end position="123"/>
    </location>
</feature>
<keyword evidence="4 6" id="KW-1133">Transmembrane helix</keyword>
<protein>
    <submittedName>
        <fullName evidence="7">Ribose transport system permease protein</fullName>
    </submittedName>
</protein>
<feature type="transmembrane region" description="Helical" evidence="6">
    <location>
        <begin position="223"/>
        <end position="242"/>
    </location>
</feature>
<name>A0A7Z0CGY0_9MICO</name>
<dbReference type="PANTHER" id="PTHR32196:SF72">
    <property type="entry name" value="RIBOSE IMPORT PERMEASE PROTEIN RBSC"/>
    <property type="match status" value="1"/>
</dbReference>
<feature type="transmembrane region" description="Helical" evidence="6">
    <location>
        <begin position="254"/>
        <end position="274"/>
    </location>
</feature>
<dbReference type="Proteomes" id="UP000547973">
    <property type="component" value="Unassembled WGS sequence"/>
</dbReference>
<dbReference type="InterPro" id="IPR001851">
    <property type="entry name" value="ABC_transp_permease"/>
</dbReference>
<keyword evidence="2" id="KW-1003">Cell membrane</keyword>